<evidence type="ECO:0000313" key="3">
    <source>
        <dbReference type="Proteomes" id="UP000649617"/>
    </source>
</evidence>
<evidence type="ECO:0000256" key="1">
    <source>
        <dbReference type="PROSITE-ProRule" id="PRU00023"/>
    </source>
</evidence>
<evidence type="ECO:0000313" key="2">
    <source>
        <dbReference type="EMBL" id="CAE7699093.1"/>
    </source>
</evidence>
<dbReference type="InterPro" id="IPR036770">
    <property type="entry name" value="Ankyrin_rpt-contain_sf"/>
</dbReference>
<proteinExistence type="predicted"/>
<dbReference type="Gene3D" id="1.25.40.20">
    <property type="entry name" value="Ankyrin repeat-containing domain"/>
    <property type="match status" value="1"/>
</dbReference>
<dbReference type="SUPFAM" id="SSF48403">
    <property type="entry name" value="Ankyrin repeat"/>
    <property type="match status" value="1"/>
</dbReference>
<dbReference type="InterPro" id="IPR002110">
    <property type="entry name" value="Ankyrin_rpt"/>
</dbReference>
<dbReference type="PROSITE" id="PS50088">
    <property type="entry name" value="ANK_REPEAT"/>
    <property type="match status" value="1"/>
</dbReference>
<keyword evidence="1" id="KW-0040">ANK repeat</keyword>
<feature type="non-terminal residue" evidence="2">
    <location>
        <position position="89"/>
    </location>
</feature>
<sequence>LLLSHRADVNASSQPTGFQKWLHMLAIAQVAIFGYANCKKMSRLLASLPGITPLGCAAMVGHEELTKLFLDHGAELFPNSRGEWPEDLA</sequence>
<organism evidence="2 3">
    <name type="scientific">Symbiodinium pilosum</name>
    <name type="common">Dinoflagellate</name>
    <dbReference type="NCBI Taxonomy" id="2952"/>
    <lineage>
        <taxon>Eukaryota</taxon>
        <taxon>Sar</taxon>
        <taxon>Alveolata</taxon>
        <taxon>Dinophyceae</taxon>
        <taxon>Suessiales</taxon>
        <taxon>Symbiodiniaceae</taxon>
        <taxon>Symbiodinium</taxon>
    </lineage>
</organism>
<gene>
    <name evidence="2" type="primary">ANK2</name>
    <name evidence="2" type="ORF">SPIL2461_LOCUS19650</name>
</gene>
<dbReference type="EMBL" id="CAJNIZ010044720">
    <property type="protein sequence ID" value="CAE7699093.1"/>
    <property type="molecule type" value="Genomic_DNA"/>
</dbReference>
<dbReference type="PROSITE" id="PS50297">
    <property type="entry name" value="ANK_REP_REGION"/>
    <property type="match status" value="1"/>
</dbReference>
<name>A0A812WRQ7_SYMPI</name>
<dbReference type="Proteomes" id="UP000649617">
    <property type="component" value="Unassembled WGS sequence"/>
</dbReference>
<feature type="repeat" description="ANK" evidence="1">
    <location>
        <begin position="49"/>
        <end position="81"/>
    </location>
</feature>
<feature type="non-terminal residue" evidence="2">
    <location>
        <position position="1"/>
    </location>
</feature>
<comment type="caution">
    <text evidence="2">The sequence shown here is derived from an EMBL/GenBank/DDBJ whole genome shotgun (WGS) entry which is preliminary data.</text>
</comment>
<dbReference type="OrthoDB" id="194358at2759"/>
<keyword evidence="3" id="KW-1185">Reference proteome</keyword>
<accession>A0A812WRQ7</accession>
<dbReference type="Pfam" id="PF00023">
    <property type="entry name" value="Ank"/>
    <property type="match status" value="1"/>
</dbReference>
<reference evidence="2" key="1">
    <citation type="submission" date="2021-02" db="EMBL/GenBank/DDBJ databases">
        <authorList>
            <person name="Dougan E. K."/>
            <person name="Rhodes N."/>
            <person name="Thang M."/>
            <person name="Chan C."/>
        </authorList>
    </citation>
    <scope>NUCLEOTIDE SEQUENCE</scope>
</reference>
<dbReference type="AlphaFoldDB" id="A0A812WRQ7"/>
<protein>
    <submittedName>
        <fullName evidence="2">ANK2 protein</fullName>
    </submittedName>
</protein>